<evidence type="ECO:0000256" key="6">
    <source>
        <dbReference type="ARBA" id="ARBA00022692"/>
    </source>
</evidence>
<reference evidence="17" key="1">
    <citation type="journal article" date="2020" name="mSystems">
        <title>Genome- and Community-Level Interaction Insights into Carbon Utilization and Element Cycling Functions of Hydrothermarchaeota in Hydrothermal Sediment.</title>
        <authorList>
            <person name="Zhou Z."/>
            <person name="Liu Y."/>
            <person name="Xu W."/>
            <person name="Pan J."/>
            <person name="Luo Z.H."/>
            <person name="Li M."/>
        </authorList>
    </citation>
    <scope>NUCLEOTIDE SEQUENCE [LARGE SCALE GENOMIC DNA]</scope>
    <source>
        <strain evidence="17">HyVt-483</strain>
    </source>
</reference>
<dbReference type="CDD" id="cd20070">
    <property type="entry name" value="5TM_YidC_Alb3"/>
    <property type="match status" value="1"/>
</dbReference>
<evidence type="ECO:0000259" key="16">
    <source>
        <dbReference type="Pfam" id="PF14849"/>
    </source>
</evidence>
<dbReference type="GO" id="GO:0051205">
    <property type="term" value="P:protein insertion into membrane"/>
    <property type="evidence" value="ECO:0007669"/>
    <property type="project" value="TreeGrafter"/>
</dbReference>
<feature type="transmembrane region" description="Helical" evidence="13">
    <location>
        <begin position="406"/>
        <end position="426"/>
    </location>
</feature>
<dbReference type="GO" id="GO:0033644">
    <property type="term" value="C:host cell membrane"/>
    <property type="evidence" value="ECO:0007669"/>
    <property type="project" value="InterPro"/>
</dbReference>
<comment type="similarity">
    <text evidence="2 13">Belongs to the OXA1/ALB3/YidC family. Type 1 subfamily.</text>
</comment>
<comment type="subunit">
    <text evidence="13">Interacts with the Sec translocase complex via SecD. Specifically interacts with transmembrane segments of nascent integral membrane proteins during membrane integration.</text>
</comment>
<dbReference type="NCBIfam" id="NF002353">
    <property type="entry name" value="PRK01318.1-4"/>
    <property type="match status" value="1"/>
</dbReference>
<dbReference type="PANTHER" id="PTHR12428">
    <property type="entry name" value="OXA1"/>
    <property type="match status" value="1"/>
</dbReference>
<organism evidence="17">
    <name type="scientific">Thermosulfurimonas dismutans</name>
    <dbReference type="NCBI Taxonomy" id="999894"/>
    <lineage>
        <taxon>Bacteria</taxon>
        <taxon>Pseudomonadati</taxon>
        <taxon>Thermodesulfobacteriota</taxon>
        <taxon>Thermodesulfobacteria</taxon>
        <taxon>Thermodesulfobacteriales</taxon>
        <taxon>Thermodesulfobacteriaceae</taxon>
        <taxon>Thermosulfurimonas</taxon>
    </lineage>
</organism>
<evidence type="ECO:0000256" key="7">
    <source>
        <dbReference type="ARBA" id="ARBA00022927"/>
    </source>
</evidence>
<protein>
    <recommendedName>
        <fullName evidence="3 13">Membrane protein insertase YidC</fullName>
    </recommendedName>
    <alternativeName>
        <fullName evidence="12 13">Foldase YidC</fullName>
    </alternativeName>
    <alternativeName>
        <fullName evidence="11 13">Membrane integrase YidC</fullName>
    </alternativeName>
    <alternativeName>
        <fullName evidence="13">Membrane protein YidC</fullName>
    </alternativeName>
</protein>
<dbReference type="PANTHER" id="PTHR12428:SF65">
    <property type="entry name" value="CYTOCHROME C OXIDASE ASSEMBLY PROTEIN COX18, MITOCHONDRIAL"/>
    <property type="match status" value="1"/>
</dbReference>
<evidence type="ECO:0000256" key="1">
    <source>
        <dbReference type="ARBA" id="ARBA00004429"/>
    </source>
</evidence>
<dbReference type="InterPro" id="IPR028055">
    <property type="entry name" value="YidC/Oxa/ALB_C"/>
</dbReference>
<feature type="region of interest" description="Disordered" evidence="14">
    <location>
        <begin position="29"/>
        <end position="53"/>
    </location>
</feature>
<evidence type="ECO:0000256" key="3">
    <source>
        <dbReference type="ARBA" id="ARBA00015325"/>
    </source>
</evidence>
<keyword evidence="4 13" id="KW-0813">Transport</keyword>
<evidence type="ECO:0000256" key="10">
    <source>
        <dbReference type="ARBA" id="ARBA00023186"/>
    </source>
</evidence>
<comment type="caution">
    <text evidence="17">The sequence shown here is derived from an EMBL/GenBank/DDBJ whole genome shotgun (WGS) entry which is preliminary data.</text>
</comment>
<dbReference type="GO" id="GO:0019076">
    <property type="term" value="P:viral release from host cell"/>
    <property type="evidence" value="ECO:0007669"/>
    <property type="project" value="InterPro"/>
</dbReference>
<evidence type="ECO:0000256" key="5">
    <source>
        <dbReference type="ARBA" id="ARBA00022475"/>
    </source>
</evidence>
<feature type="transmembrane region" description="Helical" evidence="13">
    <location>
        <begin position="459"/>
        <end position="478"/>
    </location>
</feature>
<evidence type="ECO:0000313" key="17">
    <source>
        <dbReference type="EMBL" id="HFC97132.1"/>
    </source>
</evidence>
<keyword evidence="5 13" id="KW-1003">Cell membrane</keyword>
<evidence type="ECO:0000256" key="8">
    <source>
        <dbReference type="ARBA" id="ARBA00022989"/>
    </source>
</evidence>
<name>A0A7C3CKK8_9BACT</name>
<dbReference type="PRINTS" id="PR00701">
    <property type="entry name" value="60KDINNERMP"/>
</dbReference>
<dbReference type="Pfam" id="PF14849">
    <property type="entry name" value="YidC_periplas"/>
    <property type="match status" value="1"/>
</dbReference>
<dbReference type="InterPro" id="IPR019998">
    <property type="entry name" value="Membr_insert_YidC"/>
</dbReference>
<dbReference type="Pfam" id="PF02096">
    <property type="entry name" value="60KD_IMP"/>
    <property type="match status" value="1"/>
</dbReference>
<comment type="function">
    <text evidence="13">Required for the insertion and/or proper folding and/or complex formation of integral membrane proteins into the membrane. Involved in integration of membrane proteins that insert both dependently and independently of the Sec translocase complex, as well as at least some lipoproteins. Aids folding of multispanning membrane proteins.</text>
</comment>
<evidence type="ECO:0000256" key="11">
    <source>
        <dbReference type="ARBA" id="ARBA00033245"/>
    </source>
</evidence>
<dbReference type="GO" id="GO:0005261">
    <property type="term" value="F:monoatomic cation channel activity"/>
    <property type="evidence" value="ECO:0007669"/>
    <property type="project" value="InterPro"/>
</dbReference>
<keyword evidence="8 13" id="KW-1133">Transmembrane helix</keyword>
<evidence type="ECO:0000259" key="15">
    <source>
        <dbReference type="Pfam" id="PF02096"/>
    </source>
</evidence>
<dbReference type="GO" id="GO:0015031">
    <property type="term" value="P:protein transport"/>
    <property type="evidence" value="ECO:0007669"/>
    <property type="project" value="UniProtKB-KW"/>
</dbReference>
<dbReference type="PRINTS" id="PR01900">
    <property type="entry name" value="YIDCPROTEIN"/>
</dbReference>
<accession>A0A7C3CKK8</accession>
<dbReference type="NCBIfam" id="TIGR03592">
    <property type="entry name" value="yidC_oxa1_cterm"/>
    <property type="match status" value="1"/>
</dbReference>
<dbReference type="InterPro" id="IPR038221">
    <property type="entry name" value="YidC_periplasmic_sf"/>
</dbReference>
<dbReference type="GO" id="GO:0032977">
    <property type="term" value="F:membrane insertase activity"/>
    <property type="evidence" value="ECO:0007669"/>
    <property type="project" value="InterPro"/>
</dbReference>
<sequence>METRALLAIVLSVIILLAFHLWYASHFAPETRPSSPQVTKKEAPRQAKTVSGASRISREIPVKLSRVREITVETESFRAVITEAGARFKSFELKKYRRDPRPDSPLIQLISAPKQGLPIEIYVPERPELAILPYQGPQKTIWKLSGGQEETLSFRPAYSYPLLLSKSLTFRGKNYFFELTVRVKNRKKEAVRERLLLRLVGAPFCRSTRYVFKGPAYFDGKHLEEVKIKKGHREYAGPLSWVGYEDAYFLLALLPEENLNWRLTMRRLTDQVQEVILWSPEFTLPPGGSREFRFGVYFGPKKMEDLKAVGRGLPAALHFGFFDPIAKPLLWALKFFHRFVGNYGLAIILVTVLIRIIFWPLNHLSYKSMKKMQEIQPLIQRLREKYKDDPQALNRELMQVYRTYKINPFSGCLPMLIQIPVFFALYKVLLQAIELRHAPFFAWINDLSAPDRLPVGFDIPYLHGLPVLTILMGVSMYVQQKLSPTSLDPTQARLMLIMPVVFTVLFVNFPSGLVLYWLVNNLLSIAQQVMINKLHAR</sequence>
<feature type="domain" description="Membrane insertase YidC N-terminal" evidence="16">
    <location>
        <begin position="70"/>
        <end position="331"/>
    </location>
</feature>
<dbReference type="InterPro" id="IPR028053">
    <property type="entry name" value="Membr_insert_YidC_N"/>
</dbReference>
<evidence type="ECO:0000256" key="4">
    <source>
        <dbReference type="ARBA" id="ARBA00022448"/>
    </source>
</evidence>
<evidence type="ECO:0000256" key="13">
    <source>
        <dbReference type="HAMAP-Rule" id="MF_01810"/>
    </source>
</evidence>
<keyword evidence="6 13" id="KW-0812">Transmembrane</keyword>
<proteinExistence type="inferred from homology"/>
<dbReference type="EMBL" id="DRMH01000015">
    <property type="protein sequence ID" value="HFC97132.1"/>
    <property type="molecule type" value="Genomic_DNA"/>
</dbReference>
<dbReference type="HAMAP" id="MF_01810">
    <property type="entry name" value="YidC_type1"/>
    <property type="match status" value="1"/>
</dbReference>
<dbReference type="Gene3D" id="2.70.98.90">
    <property type="match status" value="1"/>
</dbReference>
<comment type="subcellular location">
    <subcellularLocation>
        <location evidence="1">Cell inner membrane</location>
        <topology evidence="1">Multi-pass membrane protein</topology>
    </subcellularLocation>
    <subcellularLocation>
        <location evidence="13">Cell membrane</location>
        <topology evidence="13">Multi-pass membrane protein</topology>
    </subcellularLocation>
</comment>
<feature type="transmembrane region" description="Helical" evidence="13">
    <location>
        <begin position="343"/>
        <end position="362"/>
    </location>
</feature>
<dbReference type="InterPro" id="IPR047196">
    <property type="entry name" value="YidC_ALB_C"/>
</dbReference>
<dbReference type="NCBIfam" id="TIGR03593">
    <property type="entry name" value="yidC_nterm"/>
    <property type="match status" value="1"/>
</dbReference>
<dbReference type="InterPro" id="IPR001708">
    <property type="entry name" value="YidC/ALB3/OXA1/COX18"/>
</dbReference>
<dbReference type="AlphaFoldDB" id="A0A7C3CKK8"/>
<dbReference type="GO" id="GO:0032801">
    <property type="term" value="P:receptor catabolic process"/>
    <property type="evidence" value="ECO:0007669"/>
    <property type="project" value="InterPro"/>
</dbReference>
<keyword evidence="10 13" id="KW-0143">Chaperone</keyword>
<dbReference type="GO" id="GO:0005886">
    <property type="term" value="C:plasma membrane"/>
    <property type="evidence" value="ECO:0007669"/>
    <property type="project" value="UniProtKB-SubCell"/>
</dbReference>
<evidence type="ECO:0000256" key="2">
    <source>
        <dbReference type="ARBA" id="ARBA00010527"/>
    </source>
</evidence>
<evidence type="ECO:0000256" key="9">
    <source>
        <dbReference type="ARBA" id="ARBA00023136"/>
    </source>
</evidence>
<dbReference type="Proteomes" id="UP000886043">
    <property type="component" value="Unassembled WGS sequence"/>
</dbReference>
<dbReference type="CDD" id="cd19961">
    <property type="entry name" value="EcYidC-like_peri"/>
    <property type="match status" value="1"/>
</dbReference>
<gene>
    <name evidence="13 17" type="primary">yidC</name>
    <name evidence="17" type="ORF">ENJ40_01570</name>
</gene>
<keyword evidence="9 13" id="KW-0472">Membrane</keyword>
<keyword evidence="7 13" id="KW-0653">Protein transport</keyword>
<feature type="domain" description="Membrane insertase YidC/Oxa/ALB C-terminal" evidence="15">
    <location>
        <begin position="343"/>
        <end position="533"/>
    </location>
</feature>
<feature type="transmembrane region" description="Helical" evidence="13">
    <location>
        <begin position="494"/>
        <end position="519"/>
    </location>
</feature>
<evidence type="ECO:0000256" key="12">
    <source>
        <dbReference type="ARBA" id="ARBA00033342"/>
    </source>
</evidence>
<evidence type="ECO:0000256" key="14">
    <source>
        <dbReference type="SAM" id="MobiDB-lite"/>
    </source>
</evidence>